<sequence length="90" mass="10540">MATLSSKPGLYQTAEYKRNISHEIHQEGRALCNETTSKTNWDEYDSSWRLTDRINDVTRWKENLKACTQQVDAEMDTNSNLILLRLYVTK</sequence>
<keyword evidence="4" id="KW-1185">Reference proteome</keyword>
<dbReference type="AlphaFoldDB" id="A0A672PE67"/>
<dbReference type="GO" id="GO:0005737">
    <property type="term" value="C:cytoplasm"/>
    <property type="evidence" value="ECO:0007669"/>
    <property type="project" value="UniProtKB-SubCell"/>
</dbReference>
<reference evidence="3" key="2">
    <citation type="submission" date="2025-09" db="UniProtKB">
        <authorList>
            <consortium name="Ensembl"/>
        </authorList>
    </citation>
    <scope>IDENTIFICATION</scope>
</reference>
<dbReference type="OMA" id="DEYDSSW"/>
<comment type="subcellular location">
    <subcellularLocation>
        <location evidence="1">Cytoplasm</location>
    </subcellularLocation>
</comment>
<accession>A0A672PE67</accession>
<protein>
    <submittedName>
        <fullName evidence="3">Uncharacterized protein</fullName>
    </submittedName>
</protein>
<reference evidence="3" key="1">
    <citation type="submission" date="2025-08" db="UniProtKB">
        <authorList>
            <consortium name="Ensembl"/>
        </authorList>
    </citation>
    <scope>IDENTIFICATION</scope>
</reference>
<dbReference type="InterPro" id="IPR048256">
    <property type="entry name" value="Tektin-like"/>
</dbReference>
<dbReference type="Ensembl" id="ENSSGRT00000066056.1">
    <property type="protein sequence ID" value="ENSSGRP00000061925.1"/>
    <property type="gene ID" value="ENSSGRG00000032076.1"/>
</dbReference>
<dbReference type="Proteomes" id="UP000472262">
    <property type="component" value="Unassembled WGS sequence"/>
</dbReference>
<organism evidence="3 4">
    <name type="scientific">Sinocyclocheilus grahami</name>
    <name type="common">Dianchi golden-line fish</name>
    <name type="synonym">Barbus grahami</name>
    <dbReference type="NCBI Taxonomy" id="75366"/>
    <lineage>
        <taxon>Eukaryota</taxon>
        <taxon>Metazoa</taxon>
        <taxon>Chordata</taxon>
        <taxon>Craniata</taxon>
        <taxon>Vertebrata</taxon>
        <taxon>Euteleostomi</taxon>
        <taxon>Actinopterygii</taxon>
        <taxon>Neopterygii</taxon>
        <taxon>Teleostei</taxon>
        <taxon>Ostariophysi</taxon>
        <taxon>Cypriniformes</taxon>
        <taxon>Cyprinidae</taxon>
        <taxon>Cyprininae</taxon>
        <taxon>Sinocyclocheilus</taxon>
    </lineage>
</organism>
<proteinExistence type="predicted"/>
<evidence type="ECO:0000256" key="2">
    <source>
        <dbReference type="ARBA" id="ARBA00022490"/>
    </source>
</evidence>
<dbReference type="Pfam" id="PF03148">
    <property type="entry name" value="Tektin"/>
    <property type="match status" value="1"/>
</dbReference>
<dbReference type="InParanoid" id="A0A672PE67"/>
<dbReference type="GO" id="GO:0005929">
    <property type="term" value="C:cilium"/>
    <property type="evidence" value="ECO:0007669"/>
    <property type="project" value="UniProtKB-ARBA"/>
</dbReference>
<evidence type="ECO:0000313" key="4">
    <source>
        <dbReference type="Proteomes" id="UP000472262"/>
    </source>
</evidence>
<evidence type="ECO:0000256" key="1">
    <source>
        <dbReference type="ARBA" id="ARBA00004496"/>
    </source>
</evidence>
<keyword evidence="2" id="KW-0963">Cytoplasm</keyword>
<name>A0A672PE67_SINGR</name>
<evidence type="ECO:0000313" key="3">
    <source>
        <dbReference type="Ensembl" id="ENSSGRP00000061925.1"/>
    </source>
</evidence>